<gene>
    <name evidence="2" type="ORF">ACFSUE_16460</name>
</gene>
<keyword evidence="3" id="KW-1185">Reference proteome</keyword>
<evidence type="ECO:0000256" key="1">
    <source>
        <dbReference type="SAM" id="Phobius"/>
    </source>
</evidence>
<reference evidence="3" key="1">
    <citation type="journal article" date="2019" name="Int. J. Syst. Evol. Microbiol.">
        <title>The Global Catalogue of Microorganisms (GCM) 10K type strain sequencing project: providing services to taxonomists for standard genome sequencing and annotation.</title>
        <authorList>
            <consortium name="The Broad Institute Genomics Platform"/>
            <consortium name="The Broad Institute Genome Sequencing Center for Infectious Disease"/>
            <person name="Wu L."/>
            <person name="Ma J."/>
        </authorList>
    </citation>
    <scope>NUCLEOTIDE SEQUENCE [LARGE SCALE GENOMIC DNA]</scope>
    <source>
        <strain evidence="3">TISTR 2466</strain>
    </source>
</reference>
<dbReference type="Proteomes" id="UP001597399">
    <property type="component" value="Unassembled WGS sequence"/>
</dbReference>
<keyword evidence="1" id="KW-0812">Transmembrane</keyword>
<sequence length="148" mass="16437">MSNILCLFRPSLSVELLLTELQRNKIKKSDISCFILKAQTPFKNGLTDKDPTETTSLADLGFIFATVFGVVGASIGFRLTLGPIIWGIVSSIIGFLLGFIIDYFFTRAYKQKSHSFVLISICCRSEQETLIKKIAETHQVLGLTVIES</sequence>
<dbReference type="EMBL" id="JBHUMQ010000039">
    <property type="protein sequence ID" value="MFD2695200.1"/>
    <property type="molecule type" value="Genomic_DNA"/>
</dbReference>
<name>A0ABW5S5X5_9BACL</name>
<proteinExistence type="predicted"/>
<feature type="transmembrane region" description="Helical" evidence="1">
    <location>
        <begin position="83"/>
        <end position="105"/>
    </location>
</feature>
<comment type="caution">
    <text evidence="2">The sequence shown here is derived from an EMBL/GenBank/DDBJ whole genome shotgun (WGS) entry which is preliminary data.</text>
</comment>
<evidence type="ECO:0000313" key="3">
    <source>
        <dbReference type="Proteomes" id="UP001597399"/>
    </source>
</evidence>
<feature type="transmembrane region" description="Helical" evidence="1">
    <location>
        <begin position="57"/>
        <end position="77"/>
    </location>
</feature>
<dbReference type="RefSeq" id="WP_253060873.1">
    <property type="nucleotide sequence ID" value="NZ_JAMXWM010000007.1"/>
</dbReference>
<evidence type="ECO:0000313" key="2">
    <source>
        <dbReference type="EMBL" id="MFD2695200.1"/>
    </source>
</evidence>
<protein>
    <submittedName>
        <fullName evidence="2">Uncharacterized protein</fullName>
    </submittedName>
</protein>
<accession>A0ABW5S5X5</accession>
<keyword evidence="1" id="KW-0472">Membrane</keyword>
<keyword evidence="1" id="KW-1133">Transmembrane helix</keyword>
<organism evidence="2 3">
    <name type="scientific">Sporolactobacillus shoreicorticis</name>
    <dbReference type="NCBI Taxonomy" id="1923877"/>
    <lineage>
        <taxon>Bacteria</taxon>
        <taxon>Bacillati</taxon>
        <taxon>Bacillota</taxon>
        <taxon>Bacilli</taxon>
        <taxon>Bacillales</taxon>
        <taxon>Sporolactobacillaceae</taxon>
        <taxon>Sporolactobacillus</taxon>
    </lineage>
</organism>